<reference evidence="1 2" key="1">
    <citation type="submission" date="2016-08" db="EMBL/GenBank/DDBJ databases">
        <title>A novel genetic cassette of butanologenic Thermoanaerobacterium thermosaccharolyticum that directly convert cellulose to butanol.</title>
        <authorList>
            <person name="Li T."/>
            <person name="He J."/>
        </authorList>
    </citation>
    <scope>NUCLEOTIDE SEQUENCE [LARGE SCALE GENOMIC DNA]</scope>
    <source>
        <strain evidence="1 2">TG57</strain>
    </source>
</reference>
<protein>
    <submittedName>
        <fullName evidence="1">Cell adhesion/BNR/Asp-box repeat protein</fullName>
    </submittedName>
</protein>
<evidence type="ECO:0000313" key="2">
    <source>
        <dbReference type="Proteomes" id="UP000214975"/>
    </source>
</evidence>
<dbReference type="AlphaFoldDB" id="A0A223I1P6"/>
<evidence type="ECO:0000313" key="1">
    <source>
        <dbReference type="EMBL" id="AST58630.1"/>
    </source>
</evidence>
<proteinExistence type="predicted"/>
<accession>A0A223I1P6</accession>
<dbReference type="Proteomes" id="UP000214975">
    <property type="component" value="Chromosome"/>
</dbReference>
<dbReference type="RefSeq" id="WP_164906142.1">
    <property type="nucleotide sequence ID" value="NZ_CP016893.1"/>
</dbReference>
<sequence>MIKCPVLVDSKNYTFTVEYRGLINNKTVNHAITYKSNDGGNKWEIANID</sequence>
<gene>
    <name evidence="1" type="ORF">Thert_02806</name>
</gene>
<organism evidence="1 2">
    <name type="scientific">Thermoanaerobacterium thermosaccharolyticum</name>
    <name type="common">Clostridium thermosaccharolyticum</name>
    <dbReference type="NCBI Taxonomy" id="1517"/>
    <lineage>
        <taxon>Bacteria</taxon>
        <taxon>Bacillati</taxon>
        <taxon>Bacillota</taxon>
        <taxon>Clostridia</taxon>
        <taxon>Thermoanaerobacterales</taxon>
        <taxon>Thermoanaerobacteraceae</taxon>
        <taxon>Thermoanaerobacterium</taxon>
    </lineage>
</organism>
<dbReference type="EMBL" id="CP016893">
    <property type="protein sequence ID" value="AST58630.1"/>
    <property type="molecule type" value="Genomic_DNA"/>
</dbReference>
<name>A0A223I1P6_THETR</name>